<dbReference type="GO" id="GO:0043548">
    <property type="term" value="F:phosphatidylinositol 3-kinase binding"/>
    <property type="evidence" value="ECO:0007669"/>
    <property type="project" value="TreeGrafter"/>
</dbReference>
<dbReference type="PANTHER" id="PTHR12768:SF4">
    <property type="entry name" value="BECLIN-1"/>
    <property type="match status" value="1"/>
</dbReference>
<dbReference type="InterPro" id="IPR040455">
    <property type="entry name" value="Atg6_BARA"/>
</dbReference>
<evidence type="ECO:0000256" key="1">
    <source>
        <dbReference type="ARBA" id="ARBA00005965"/>
    </source>
</evidence>
<dbReference type="Gene3D" id="1.10.418.40">
    <property type="entry name" value="Autophagy protein 6/Beclin 1"/>
    <property type="match status" value="1"/>
</dbReference>
<feature type="compositionally biased region" description="Basic and acidic residues" evidence="3">
    <location>
        <begin position="182"/>
        <end position="200"/>
    </location>
</feature>
<accession>A0A1Y1UDA0</accession>
<comment type="similarity">
    <text evidence="1">Belongs to the beclin family.</text>
</comment>
<dbReference type="InterPro" id="IPR007243">
    <property type="entry name" value="Atg6/Beclin"/>
</dbReference>
<evidence type="ECO:0000313" key="6">
    <source>
        <dbReference type="EMBL" id="ORX36010.1"/>
    </source>
</evidence>
<sequence>MSTTASRDKGKARDASHLNCQRCNQPILLDPAIANLSPSTFSLITSALPSTSSQSALSPADKLAALPPASQPGARIWAAANGFASRHQAHHNVAESFVLLSDSVMHPTPSLSAGPSSGQNPSPALAANLHAILSSRTPISHPLCTECTAMLQSELQRELEELTRERDAYLAFEKGIAKNRDSLRSRRRAESETLGEHDLEGTEEEWQALHRRKRELDGEEEALKKVLVEKEKQLAKMRQEEERVKLEEEEMKREEDAFLLRHSALHSERKALVNKLHSARTHLLLSQRLLHHLETTNVYNDAFQIGHVPDASGKNGLTVGTINGLRLGGRPMADWDEINAAWGLVALCIDRIAVKVGCTFERYKIMPLASFSRIEELPPNKAVYELYASSDLSPARLLQNRRFNYGLVALLDVLKQLVDFGRHHDRGWGVGNIEIRKDRINGHSIRLPGISAMQMPALPSMSIMGLGATLSTETNDGSGDEQWTKACRGVLAVLKRILVVESEADRAGRA</sequence>
<keyword evidence="7" id="KW-1185">Reference proteome</keyword>
<feature type="coiled-coil region" evidence="2">
    <location>
        <begin position="213"/>
        <end position="257"/>
    </location>
</feature>
<protein>
    <submittedName>
        <fullName evidence="6">Autophagy protein Apg6-domain-containing protein</fullName>
    </submittedName>
</protein>
<dbReference type="GO" id="GO:0000407">
    <property type="term" value="C:phagophore assembly site"/>
    <property type="evidence" value="ECO:0007669"/>
    <property type="project" value="TreeGrafter"/>
</dbReference>
<dbReference type="GO" id="GO:0034272">
    <property type="term" value="C:phosphatidylinositol 3-kinase complex, class III, type II"/>
    <property type="evidence" value="ECO:0007669"/>
    <property type="project" value="TreeGrafter"/>
</dbReference>
<dbReference type="InParanoid" id="A0A1Y1UDA0"/>
<dbReference type="Proteomes" id="UP000193218">
    <property type="component" value="Unassembled WGS sequence"/>
</dbReference>
<dbReference type="InterPro" id="IPR038274">
    <property type="entry name" value="Atg6/Beclin_C_sf"/>
</dbReference>
<dbReference type="GO" id="GO:0034271">
    <property type="term" value="C:phosphatidylinositol 3-kinase complex, class III, type I"/>
    <property type="evidence" value="ECO:0007669"/>
    <property type="project" value="TreeGrafter"/>
</dbReference>
<dbReference type="GO" id="GO:0045324">
    <property type="term" value="P:late endosome to vacuole transport"/>
    <property type="evidence" value="ECO:0007669"/>
    <property type="project" value="TreeGrafter"/>
</dbReference>
<feature type="domain" description="Atg6 BARA" evidence="4">
    <location>
        <begin position="293"/>
        <end position="501"/>
    </location>
</feature>
<dbReference type="GeneID" id="33555757"/>
<feature type="region of interest" description="Disordered" evidence="3">
    <location>
        <begin position="182"/>
        <end position="204"/>
    </location>
</feature>
<dbReference type="FunCoup" id="A0A1Y1UDA0">
    <property type="interactions" value="244"/>
</dbReference>
<dbReference type="Pfam" id="PF17675">
    <property type="entry name" value="APG6_N"/>
    <property type="match status" value="1"/>
</dbReference>
<dbReference type="InterPro" id="IPR041691">
    <property type="entry name" value="Atg6/beclin_CC"/>
</dbReference>
<dbReference type="AlphaFoldDB" id="A0A1Y1UDA0"/>
<organism evidence="6 7">
    <name type="scientific">Kockovaella imperatae</name>
    <dbReference type="NCBI Taxonomy" id="4999"/>
    <lineage>
        <taxon>Eukaryota</taxon>
        <taxon>Fungi</taxon>
        <taxon>Dikarya</taxon>
        <taxon>Basidiomycota</taxon>
        <taxon>Agaricomycotina</taxon>
        <taxon>Tremellomycetes</taxon>
        <taxon>Tremellales</taxon>
        <taxon>Cuniculitremaceae</taxon>
        <taxon>Kockovaella</taxon>
    </lineage>
</organism>
<dbReference type="OrthoDB" id="20368at2759"/>
<evidence type="ECO:0000256" key="3">
    <source>
        <dbReference type="SAM" id="MobiDB-lite"/>
    </source>
</evidence>
<dbReference type="GO" id="GO:0000045">
    <property type="term" value="P:autophagosome assembly"/>
    <property type="evidence" value="ECO:0007669"/>
    <property type="project" value="TreeGrafter"/>
</dbReference>
<comment type="caution">
    <text evidence="6">The sequence shown here is derived from an EMBL/GenBank/DDBJ whole genome shotgun (WGS) entry which is preliminary data.</text>
</comment>
<reference evidence="6 7" key="1">
    <citation type="submission" date="2017-03" db="EMBL/GenBank/DDBJ databases">
        <title>Widespread Adenine N6-methylation of Active Genes in Fungi.</title>
        <authorList>
            <consortium name="DOE Joint Genome Institute"/>
            <person name="Mondo S.J."/>
            <person name="Dannebaum R.O."/>
            <person name="Kuo R.C."/>
            <person name="Louie K.B."/>
            <person name="Bewick A.J."/>
            <person name="Labutti K."/>
            <person name="Haridas S."/>
            <person name="Kuo A."/>
            <person name="Salamov A."/>
            <person name="Ahrendt S.R."/>
            <person name="Lau R."/>
            <person name="Bowen B.P."/>
            <person name="Lipzen A."/>
            <person name="Sullivan W."/>
            <person name="Andreopoulos W.B."/>
            <person name="Clum A."/>
            <person name="Lindquist E."/>
            <person name="Daum C."/>
            <person name="Northen T.R."/>
            <person name="Ramamoorthy G."/>
            <person name="Schmitz R.J."/>
            <person name="Gryganskyi A."/>
            <person name="Culley D."/>
            <person name="Magnuson J."/>
            <person name="James T.Y."/>
            <person name="O'Malley M.A."/>
            <person name="Stajich J.E."/>
            <person name="Spatafora J.W."/>
            <person name="Visel A."/>
            <person name="Grigoriev I.V."/>
        </authorList>
    </citation>
    <scope>NUCLEOTIDE SEQUENCE [LARGE SCALE GENOMIC DNA]</scope>
    <source>
        <strain evidence="6 7">NRRL Y-17943</strain>
    </source>
</reference>
<evidence type="ECO:0000313" key="7">
    <source>
        <dbReference type="Proteomes" id="UP000193218"/>
    </source>
</evidence>
<gene>
    <name evidence="6" type="ORF">BD324DRAFT_602577</name>
</gene>
<proteinExistence type="inferred from homology"/>
<dbReference type="RefSeq" id="XP_021870139.1">
    <property type="nucleotide sequence ID" value="XM_022013949.1"/>
</dbReference>
<dbReference type="EMBL" id="NBSH01000009">
    <property type="protein sequence ID" value="ORX36010.1"/>
    <property type="molecule type" value="Genomic_DNA"/>
</dbReference>
<name>A0A1Y1UDA0_9TREE</name>
<dbReference type="PANTHER" id="PTHR12768">
    <property type="entry name" value="BECLIN 1"/>
    <property type="match status" value="1"/>
</dbReference>
<evidence type="ECO:0000259" key="5">
    <source>
        <dbReference type="Pfam" id="PF17675"/>
    </source>
</evidence>
<dbReference type="GO" id="GO:0030674">
    <property type="term" value="F:protein-macromolecule adaptor activity"/>
    <property type="evidence" value="ECO:0007669"/>
    <property type="project" value="TreeGrafter"/>
</dbReference>
<keyword evidence="2" id="KW-0175">Coiled coil</keyword>
<dbReference type="STRING" id="4999.A0A1Y1UDA0"/>
<feature type="domain" description="Atg6/beclin coiled-coil" evidence="5">
    <location>
        <begin position="142"/>
        <end position="285"/>
    </location>
</feature>
<dbReference type="Pfam" id="PF04111">
    <property type="entry name" value="APG6"/>
    <property type="match status" value="1"/>
</dbReference>
<dbReference type="GO" id="GO:0000423">
    <property type="term" value="P:mitophagy"/>
    <property type="evidence" value="ECO:0007669"/>
    <property type="project" value="TreeGrafter"/>
</dbReference>
<evidence type="ECO:0000259" key="4">
    <source>
        <dbReference type="Pfam" id="PF04111"/>
    </source>
</evidence>
<evidence type="ECO:0000256" key="2">
    <source>
        <dbReference type="SAM" id="Coils"/>
    </source>
</evidence>
<dbReference type="GO" id="GO:0006995">
    <property type="term" value="P:cellular response to nitrogen starvation"/>
    <property type="evidence" value="ECO:0007669"/>
    <property type="project" value="TreeGrafter"/>
</dbReference>